<sequence>MAGQAGRATQAVRIRASQQQRAAGALSSPLCCLPPSRSGYVNTTRRTIAAASLVQTQPSQSTRWRPISVLDDWVAKEARPISLRQLMVFGRSLTEARLISSANYVRTELPTRLAHRIRDIQQLPYAVVSNPHISAVYELYYNAFDMFRKVKEIKTLDDNDVLCDVIGQTLQAHLPVIPKLAMGILECSDLMPAKDLDKFMNTILRARISRRVIAEQHLALTETFNASWYSPGAPLPEGHEFIGEVFLKCQARDVIDRCAKAVCELARSAYGPEVQLPDIQLTGHLDTTFPYILSHLEYIVGELLRNAVQATVERHQRMYESHGSNYVGIPPPPPPIEITLCEAAQHVIIRVSDQGGGVPHDMMPYLWSFSKGKHSQRLLENLKKVPRMSATLQELRVDEAQNPPSRNSSTHPLDKPPNVTGDPDHPHGNSLASLSQRPPNLRLGMGLPLSRVYAEYWAGSLELHSLEGYGVDAFLQISKLGNKNEQLTMRASMDAV</sequence>
<evidence type="ECO:0000256" key="5">
    <source>
        <dbReference type="ARBA" id="ARBA00022840"/>
    </source>
</evidence>
<organism evidence="10 11">
    <name type="scientific">Sporothrix stenoceras</name>
    <dbReference type="NCBI Taxonomy" id="5173"/>
    <lineage>
        <taxon>Eukaryota</taxon>
        <taxon>Fungi</taxon>
        <taxon>Dikarya</taxon>
        <taxon>Ascomycota</taxon>
        <taxon>Pezizomycotina</taxon>
        <taxon>Sordariomycetes</taxon>
        <taxon>Sordariomycetidae</taxon>
        <taxon>Ophiostomatales</taxon>
        <taxon>Ophiostomataceae</taxon>
        <taxon>Sporothrix</taxon>
    </lineage>
</organism>
<dbReference type="SUPFAM" id="SSF69012">
    <property type="entry name" value="alpha-ketoacid dehydrogenase kinase, N-terminal domain"/>
    <property type="match status" value="1"/>
</dbReference>
<feature type="region of interest" description="Disordered" evidence="8">
    <location>
        <begin position="397"/>
        <end position="439"/>
    </location>
</feature>
<dbReference type="InterPro" id="IPR018955">
    <property type="entry name" value="BCDHK/PDK_N"/>
</dbReference>
<evidence type="ECO:0000313" key="11">
    <source>
        <dbReference type="Proteomes" id="UP001583186"/>
    </source>
</evidence>
<keyword evidence="3 7" id="KW-0547">Nucleotide-binding</keyword>
<evidence type="ECO:0000259" key="9">
    <source>
        <dbReference type="Pfam" id="PF10436"/>
    </source>
</evidence>
<dbReference type="Pfam" id="PF10436">
    <property type="entry name" value="BCDHK_Adom3"/>
    <property type="match status" value="1"/>
</dbReference>
<dbReference type="PANTHER" id="PTHR11947:SF25">
    <property type="entry name" value="[PYRUVATE DEHYDROGENASE (ACETYL-TRANSFERRING)] KINASE 2, MITOCHONDRIAL"/>
    <property type="match status" value="1"/>
</dbReference>
<evidence type="ECO:0000313" key="10">
    <source>
        <dbReference type="EMBL" id="KAL1896526.1"/>
    </source>
</evidence>
<evidence type="ECO:0000256" key="3">
    <source>
        <dbReference type="ARBA" id="ARBA00022741"/>
    </source>
</evidence>
<dbReference type="PANTHER" id="PTHR11947">
    <property type="entry name" value="PYRUVATE DEHYDROGENASE KINASE"/>
    <property type="match status" value="1"/>
</dbReference>
<accession>A0ABR3Z791</accession>
<evidence type="ECO:0000256" key="8">
    <source>
        <dbReference type="SAM" id="MobiDB-lite"/>
    </source>
</evidence>
<dbReference type="InterPro" id="IPR036784">
    <property type="entry name" value="AK/P_DHK_N_sf"/>
</dbReference>
<evidence type="ECO:0000256" key="4">
    <source>
        <dbReference type="ARBA" id="ARBA00022777"/>
    </source>
</evidence>
<dbReference type="InterPro" id="IPR036890">
    <property type="entry name" value="HATPase_C_sf"/>
</dbReference>
<dbReference type="Gene3D" id="1.20.140.20">
    <property type="entry name" value="Alpha-ketoacid/pyruvate dehydrogenase kinase, N-terminal domain"/>
    <property type="match status" value="1"/>
</dbReference>
<keyword evidence="11" id="KW-1185">Reference proteome</keyword>
<dbReference type="Gene3D" id="3.30.565.10">
    <property type="entry name" value="Histidine kinase-like ATPase, C-terminal domain"/>
    <property type="match status" value="1"/>
</dbReference>
<evidence type="ECO:0000256" key="1">
    <source>
        <dbReference type="ARBA" id="ARBA00006155"/>
    </source>
</evidence>
<dbReference type="SUPFAM" id="SSF55874">
    <property type="entry name" value="ATPase domain of HSP90 chaperone/DNA topoisomerase II/histidine kinase"/>
    <property type="match status" value="1"/>
</dbReference>
<dbReference type="InterPro" id="IPR039028">
    <property type="entry name" value="BCKD/PDK"/>
</dbReference>
<gene>
    <name evidence="10" type="primary">PKP2</name>
    <name evidence="10" type="ORF">Sste5346_004560</name>
</gene>
<keyword evidence="4 7" id="KW-0418">Kinase</keyword>
<keyword evidence="2 7" id="KW-0808">Transferase</keyword>
<comment type="subcellular location">
    <subcellularLocation>
        <location evidence="7">Mitochondrion matrix</location>
    </subcellularLocation>
</comment>
<name>A0ABR3Z791_9PEZI</name>
<keyword evidence="5 7" id="KW-0067">ATP-binding</keyword>
<dbReference type="EMBL" id="JAWCUI010000022">
    <property type="protein sequence ID" value="KAL1896526.1"/>
    <property type="molecule type" value="Genomic_DNA"/>
</dbReference>
<keyword evidence="6 7" id="KW-0496">Mitochondrion</keyword>
<evidence type="ECO:0000256" key="7">
    <source>
        <dbReference type="RuleBase" id="RU366032"/>
    </source>
</evidence>
<evidence type="ECO:0000256" key="2">
    <source>
        <dbReference type="ARBA" id="ARBA00022679"/>
    </source>
</evidence>
<protein>
    <recommendedName>
        <fullName evidence="7">Protein-serine/threonine kinase</fullName>
        <ecNumber evidence="7">2.7.11.-</ecNumber>
    </recommendedName>
</protein>
<reference evidence="10 11" key="1">
    <citation type="journal article" date="2024" name="IMA Fungus">
        <title>IMA Genome - F19 : A genome assembly and annotation guide to empower mycologists, including annotated draft genome sequences of Ceratocystis pirilliformis, Diaporthe australafricana, Fusarium ophioides, Paecilomyces lecythidis, and Sporothrix stenoceras.</title>
        <authorList>
            <person name="Aylward J."/>
            <person name="Wilson A.M."/>
            <person name="Visagie C.M."/>
            <person name="Spraker J."/>
            <person name="Barnes I."/>
            <person name="Buitendag C."/>
            <person name="Ceriani C."/>
            <person name="Del Mar Angel L."/>
            <person name="du Plessis D."/>
            <person name="Fuchs T."/>
            <person name="Gasser K."/>
            <person name="Kramer D."/>
            <person name="Li W."/>
            <person name="Munsamy K."/>
            <person name="Piso A."/>
            <person name="Price J.L."/>
            <person name="Sonnekus B."/>
            <person name="Thomas C."/>
            <person name="van der Nest A."/>
            <person name="van Dijk A."/>
            <person name="van Heerden A."/>
            <person name="van Vuuren N."/>
            <person name="Yilmaz N."/>
            <person name="Duong T.A."/>
            <person name="van der Merwe N.A."/>
            <person name="Wingfield M.J."/>
            <person name="Wingfield B.D."/>
        </authorList>
    </citation>
    <scope>NUCLEOTIDE SEQUENCE [LARGE SCALE GENOMIC DNA]</scope>
    <source>
        <strain evidence="10 11">CMW 5346</strain>
    </source>
</reference>
<feature type="domain" description="Branched-chain alpha-ketoacid dehydrogenase kinase/Pyruvate dehydrogenase kinase N-terminal" evidence="9">
    <location>
        <begin position="80"/>
        <end position="245"/>
    </location>
</feature>
<proteinExistence type="inferred from homology"/>
<evidence type="ECO:0000256" key="6">
    <source>
        <dbReference type="ARBA" id="ARBA00023128"/>
    </source>
</evidence>
<feature type="compositionally biased region" description="Polar residues" evidence="8">
    <location>
        <begin position="402"/>
        <end position="411"/>
    </location>
</feature>
<dbReference type="EC" id="2.7.11.-" evidence="7"/>
<comment type="similarity">
    <text evidence="1 7">Belongs to the PDK/BCKDK protein kinase family.</text>
</comment>
<comment type="caution">
    <text evidence="10">The sequence shown here is derived from an EMBL/GenBank/DDBJ whole genome shotgun (WGS) entry which is preliminary data.</text>
</comment>
<dbReference type="Proteomes" id="UP001583186">
    <property type="component" value="Unassembled WGS sequence"/>
</dbReference>